<comment type="caution">
    <text evidence="6">The sequence shown here is derived from an EMBL/GenBank/DDBJ whole genome shotgun (WGS) entry which is preliminary data.</text>
</comment>
<evidence type="ECO:0000256" key="2">
    <source>
        <dbReference type="ARBA" id="ARBA00023136"/>
    </source>
</evidence>
<dbReference type="SUPFAM" id="SSF56601">
    <property type="entry name" value="beta-lactamase/transpeptidase-like"/>
    <property type="match status" value="1"/>
</dbReference>
<dbReference type="EMBL" id="PFCI01000003">
    <property type="protein sequence ID" value="PIR72548.1"/>
    <property type="molecule type" value="Genomic_DNA"/>
</dbReference>
<evidence type="ECO:0008006" key="8">
    <source>
        <dbReference type="Google" id="ProtNLM"/>
    </source>
</evidence>
<dbReference type="InterPro" id="IPR012338">
    <property type="entry name" value="Beta-lactam/transpept-like"/>
</dbReference>
<keyword evidence="3" id="KW-1133">Transmembrane helix</keyword>
<accession>A0A2H0TKN3</accession>
<dbReference type="Gene3D" id="3.40.710.10">
    <property type="entry name" value="DD-peptidase/beta-lactamase superfamily"/>
    <property type="match status" value="1"/>
</dbReference>
<dbReference type="GO" id="GO:0008658">
    <property type="term" value="F:penicillin binding"/>
    <property type="evidence" value="ECO:0007669"/>
    <property type="project" value="InterPro"/>
</dbReference>
<proteinExistence type="predicted"/>
<gene>
    <name evidence="6" type="ORF">COU41_00105</name>
</gene>
<dbReference type="Proteomes" id="UP000237006">
    <property type="component" value="Unassembled WGS sequence"/>
</dbReference>
<dbReference type="Gene3D" id="3.90.1310.10">
    <property type="entry name" value="Penicillin-binding protein 2a (Domain 2)"/>
    <property type="match status" value="1"/>
</dbReference>
<dbReference type="AlphaFoldDB" id="A0A2H0TKN3"/>
<comment type="subcellular location">
    <subcellularLocation>
        <location evidence="1">Membrane</location>
    </subcellularLocation>
</comment>
<dbReference type="InterPro" id="IPR050515">
    <property type="entry name" value="Beta-lactam/transpept"/>
</dbReference>
<feature type="domain" description="Penicillin-binding protein dimerisation" evidence="5">
    <location>
        <begin position="50"/>
        <end position="180"/>
    </location>
</feature>
<dbReference type="PANTHER" id="PTHR30627:SF1">
    <property type="entry name" value="PEPTIDOGLYCAN D,D-TRANSPEPTIDASE FTSI"/>
    <property type="match status" value="1"/>
</dbReference>
<organism evidence="6 7">
    <name type="scientific">Candidatus Nealsonbacteria bacterium CG10_big_fil_rev_8_21_14_0_10_36_228</name>
    <dbReference type="NCBI Taxonomy" id="1974708"/>
    <lineage>
        <taxon>Bacteria</taxon>
        <taxon>Candidatus Nealsoniibacteriota</taxon>
    </lineage>
</organism>
<evidence type="ECO:0000313" key="6">
    <source>
        <dbReference type="EMBL" id="PIR72548.1"/>
    </source>
</evidence>
<dbReference type="InterPro" id="IPR036138">
    <property type="entry name" value="PBP_dimer_sf"/>
</dbReference>
<dbReference type="InterPro" id="IPR005311">
    <property type="entry name" value="PBP_dimer"/>
</dbReference>
<evidence type="ECO:0000256" key="3">
    <source>
        <dbReference type="SAM" id="Phobius"/>
    </source>
</evidence>
<dbReference type="Pfam" id="PF03717">
    <property type="entry name" value="PBP_dimer"/>
    <property type="match status" value="1"/>
</dbReference>
<dbReference type="PANTHER" id="PTHR30627">
    <property type="entry name" value="PEPTIDOGLYCAN D,D-TRANSPEPTIDASE"/>
    <property type="match status" value="1"/>
</dbReference>
<protein>
    <recommendedName>
        <fullName evidence="8">Penicillin-binding protein 2</fullName>
    </recommendedName>
</protein>
<evidence type="ECO:0000313" key="7">
    <source>
        <dbReference type="Proteomes" id="UP000237006"/>
    </source>
</evidence>
<dbReference type="GO" id="GO:0005886">
    <property type="term" value="C:plasma membrane"/>
    <property type="evidence" value="ECO:0007669"/>
    <property type="project" value="TreeGrafter"/>
</dbReference>
<evidence type="ECO:0000259" key="4">
    <source>
        <dbReference type="Pfam" id="PF00905"/>
    </source>
</evidence>
<feature type="transmembrane region" description="Helical" evidence="3">
    <location>
        <begin position="7"/>
        <end position="27"/>
    </location>
</feature>
<reference evidence="7" key="1">
    <citation type="submission" date="2017-09" db="EMBL/GenBank/DDBJ databases">
        <title>Depth-based differentiation of microbial function through sediment-hosted aquifers and enrichment of novel symbionts in the deep terrestrial subsurface.</title>
        <authorList>
            <person name="Probst A.J."/>
            <person name="Ladd B."/>
            <person name="Jarett J.K."/>
            <person name="Geller-Mcgrath D.E."/>
            <person name="Sieber C.M.K."/>
            <person name="Emerson J.B."/>
            <person name="Anantharaman K."/>
            <person name="Thomas B.C."/>
            <person name="Malmstrom R."/>
            <person name="Stieglmeier M."/>
            <person name="Klingl A."/>
            <person name="Woyke T."/>
            <person name="Ryan C.M."/>
            <person name="Banfield J.F."/>
        </authorList>
    </citation>
    <scope>NUCLEOTIDE SEQUENCE [LARGE SCALE GENOMIC DNA]</scope>
</reference>
<evidence type="ECO:0000256" key="1">
    <source>
        <dbReference type="ARBA" id="ARBA00004370"/>
    </source>
</evidence>
<sequence length="526" mass="59132">MKVSWRVNLILVFFILFSAVLLGRLIYIQILQIDFYKALAQGLQNFPTETQPERGEIFLKNGEFLAINKNFSLVFAVPKKVTETEKTAKALSEILNLPESIVLEKLKKDTLYSPIKNKLTEEEVESIKKLNLSGIYLAEERLRYYPQETLASQLVGFVDKNNQGQYGLEYYYDEILNGTDLILTLDYNIQFKAEKLLKEAKENLDIESGQIIVIDPNSGKIIALANFPNFNPNQYQEYASNGSLGIFKNRATQDLFEPGSVFKPITFAAALEEGKITPQTTYIDKGMVEIGGWPIYNYAERVYGEQTMTNVLEKSINTGAVFVQSQLPHHIFLDYIEKFGIFESTGVDLQESFSENKEFKKGYEINFATASFGQGIEMTPIQLARAYCAIANGGKLVKPYLVEIEKGSEIPPSIISSKTASQLTAMIVSVVENGFGKAAKIPGYYIAGKTGTAQISFSALEIDKPGYSEKTIQTFVGFFPAFSPQFLILIKLDNPKTKTAEYSATPIFHDLAEYIIHYYQIPPDYE</sequence>
<dbReference type="Gene3D" id="3.30.450.330">
    <property type="match status" value="1"/>
</dbReference>
<dbReference type="GO" id="GO:0071555">
    <property type="term" value="P:cell wall organization"/>
    <property type="evidence" value="ECO:0007669"/>
    <property type="project" value="TreeGrafter"/>
</dbReference>
<dbReference type="InterPro" id="IPR001460">
    <property type="entry name" value="PCN-bd_Tpept"/>
</dbReference>
<dbReference type="Pfam" id="PF00905">
    <property type="entry name" value="Transpeptidase"/>
    <property type="match status" value="1"/>
</dbReference>
<evidence type="ECO:0000259" key="5">
    <source>
        <dbReference type="Pfam" id="PF03717"/>
    </source>
</evidence>
<feature type="domain" description="Penicillin-binding protein transpeptidase" evidence="4">
    <location>
        <begin position="211"/>
        <end position="512"/>
    </location>
</feature>
<keyword evidence="3" id="KW-0812">Transmembrane</keyword>
<keyword evidence="2 3" id="KW-0472">Membrane</keyword>
<name>A0A2H0TKN3_9BACT</name>
<dbReference type="SUPFAM" id="SSF56519">
    <property type="entry name" value="Penicillin binding protein dimerisation domain"/>
    <property type="match status" value="1"/>
</dbReference>